<evidence type="ECO:0000313" key="4">
    <source>
        <dbReference type="Proteomes" id="UP000742024"/>
    </source>
</evidence>
<keyword evidence="4" id="KW-1185">Reference proteome</keyword>
<sequence length="198" mass="19327">MKTSLILSSIIGAGLATAADCPASGLTDSQGRYSCNPAHKYPEGRQCKQVDGCLFLCDNDGKPVIGSSASSGAAPPASACPAPGLTDSQGRYSCNPAHKYPEGRQCKQVDGCLFLCDNDGKPVIGSSTSVVAPGAPGAPEATETTGATEATGATETTGATEATGATGTGSDMPAITAGAATLSGAGLLGLVGLAVALF</sequence>
<gene>
    <name evidence="3" type="ORF">E4U57_006708</name>
</gene>
<keyword evidence="2" id="KW-0732">Signal</keyword>
<organism evidence="3 4">
    <name type="scientific">Claviceps arundinis</name>
    <dbReference type="NCBI Taxonomy" id="1623583"/>
    <lineage>
        <taxon>Eukaryota</taxon>
        <taxon>Fungi</taxon>
        <taxon>Dikarya</taxon>
        <taxon>Ascomycota</taxon>
        <taxon>Pezizomycotina</taxon>
        <taxon>Sordariomycetes</taxon>
        <taxon>Hypocreomycetidae</taxon>
        <taxon>Hypocreales</taxon>
        <taxon>Clavicipitaceae</taxon>
        <taxon>Claviceps</taxon>
    </lineage>
</organism>
<reference evidence="3 4" key="1">
    <citation type="journal article" date="2020" name="bioRxiv">
        <title>Whole genome comparisons of ergot fungi reveals the divergence and evolution of species within the genus Claviceps are the result of varying mechanisms driving genome evolution and host range expansion.</title>
        <authorList>
            <person name="Wyka S.A."/>
            <person name="Mondo S.J."/>
            <person name="Liu M."/>
            <person name="Dettman J."/>
            <person name="Nalam V."/>
            <person name="Broders K.D."/>
        </authorList>
    </citation>
    <scope>NUCLEOTIDE SEQUENCE [LARGE SCALE GENOMIC DNA]</scope>
    <source>
        <strain evidence="3 4">LM583</strain>
    </source>
</reference>
<feature type="region of interest" description="Disordered" evidence="1">
    <location>
        <begin position="127"/>
        <end position="171"/>
    </location>
</feature>
<feature type="chain" id="PRO_5046268497" evidence="2">
    <location>
        <begin position="19"/>
        <end position="198"/>
    </location>
</feature>
<feature type="compositionally biased region" description="Low complexity" evidence="1">
    <location>
        <begin position="132"/>
        <end position="169"/>
    </location>
</feature>
<evidence type="ECO:0000313" key="3">
    <source>
        <dbReference type="EMBL" id="KAG5962889.1"/>
    </source>
</evidence>
<feature type="signal peptide" evidence="2">
    <location>
        <begin position="1"/>
        <end position="18"/>
    </location>
</feature>
<evidence type="ECO:0000256" key="2">
    <source>
        <dbReference type="SAM" id="SignalP"/>
    </source>
</evidence>
<dbReference type="EMBL" id="SRPR01000060">
    <property type="protein sequence ID" value="KAG5962889.1"/>
    <property type="molecule type" value="Genomic_DNA"/>
</dbReference>
<protein>
    <submittedName>
        <fullName evidence="3">Uncharacterized protein</fullName>
    </submittedName>
</protein>
<name>A0ABQ7PGD3_9HYPO</name>
<evidence type="ECO:0000256" key="1">
    <source>
        <dbReference type="SAM" id="MobiDB-lite"/>
    </source>
</evidence>
<comment type="caution">
    <text evidence="3">The sequence shown here is derived from an EMBL/GenBank/DDBJ whole genome shotgun (WGS) entry which is preliminary data.</text>
</comment>
<dbReference type="Proteomes" id="UP000742024">
    <property type="component" value="Unassembled WGS sequence"/>
</dbReference>
<accession>A0ABQ7PGD3</accession>
<proteinExistence type="predicted"/>